<dbReference type="EMBL" id="NESQ01000269">
    <property type="protein sequence ID" value="PUU74847.1"/>
    <property type="molecule type" value="Genomic_DNA"/>
</dbReference>
<reference evidence="2 3" key="1">
    <citation type="submission" date="2017-04" db="EMBL/GenBank/DDBJ databases">
        <title>Draft genome sequence of Tuber borchii Vittad., a whitish edible truffle.</title>
        <authorList>
            <consortium name="DOE Joint Genome Institute"/>
            <person name="Murat C."/>
            <person name="Kuo A."/>
            <person name="Barry K.W."/>
            <person name="Clum A."/>
            <person name="Dockter R.B."/>
            <person name="Fauchery L."/>
            <person name="Iotti M."/>
            <person name="Kohler A."/>
            <person name="Labutti K."/>
            <person name="Lindquist E.A."/>
            <person name="Lipzen A."/>
            <person name="Ohm R.A."/>
            <person name="Wang M."/>
            <person name="Grigoriev I.V."/>
            <person name="Zambonelli A."/>
            <person name="Martin F.M."/>
        </authorList>
    </citation>
    <scope>NUCLEOTIDE SEQUENCE [LARGE SCALE GENOMIC DNA]</scope>
    <source>
        <strain evidence="2 3">Tbo3840</strain>
    </source>
</reference>
<gene>
    <name evidence="2" type="ORF">B9Z19DRAFT_1132483</name>
</gene>
<evidence type="ECO:0000256" key="1">
    <source>
        <dbReference type="SAM" id="MobiDB-lite"/>
    </source>
</evidence>
<proteinExistence type="predicted"/>
<dbReference type="AlphaFoldDB" id="A0A2T6ZH79"/>
<dbReference type="Proteomes" id="UP000244722">
    <property type="component" value="Unassembled WGS sequence"/>
</dbReference>
<evidence type="ECO:0000313" key="3">
    <source>
        <dbReference type="Proteomes" id="UP000244722"/>
    </source>
</evidence>
<evidence type="ECO:0000313" key="2">
    <source>
        <dbReference type="EMBL" id="PUU74847.1"/>
    </source>
</evidence>
<organism evidence="2 3">
    <name type="scientific">Tuber borchii</name>
    <name type="common">White truffle</name>
    <dbReference type="NCBI Taxonomy" id="42251"/>
    <lineage>
        <taxon>Eukaryota</taxon>
        <taxon>Fungi</taxon>
        <taxon>Dikarya</taxon>
        <taxon>Ascomycota</taxon>
        <taxon>Pezizomycotina</taxon>
        <taxon>Pezizomycetes</taxon>
        <taxon>Pezizales</taxon>
        <taxon>Tuberaceae</taxon>
        <taxon>Tuber</taxon>
    </lineage>
</organism>
<keyword evidence="3" id="KW-1185">Reference proteome</keyword>
<sequence>MTASTRTFSWVEHQENVKTRPSLPGGVTVPLVLPGPRWSALVRVRAPRLREVDQGGSAQTRKDHGDQKPPWSFRRVQDHPGPCKNIFLMRVYYGLGWILWGYEV</sequence>
<name>A0A2T6ZH79_TUBBO</name>
<comment type="caution">
    <text evidence="2">The sequence shown here is derived from an EMBL/GenBank/DDBJ whole genome shotgun (WGS) entry which is preliminary data.</text>
</comment>
<protein>
    <submittedName>
        <fullName evidence="2">Uncharacterized protein</fullName>
    </submittedName>
</protein>
<feature type="region of interest" description="Disordered" evidence="1">
    <location>
        <begin position="50"/>
        <end position="76"/>
    </location>
</feature>
<accession>A0A2T6ZH79</accession>